<dbReference type="PANTHER" id="PTHR11533:SF174">
    <property type="entry name" value="PUROMYCIN-SENSITIVE AMINOPEPTIDASE-RELATED"/>
    <property type="match status" value="1"/>
</dbReference>
<dbReference type="InterPro" id="IPR027268">
    <property type="entry name" value="Peptidase_M4/M1_CTD_sf"/>
</dbReference>
<dbReference type="InterPro" id="IPR001930">
    <property type="entry name" value="Peptidase_M1"/>
</dbReference>
<comment type="cofactor">
    <cofactor evidence="1">
        <name>Zn(2+)</name>
        <dbReference type="ChEBI" id="CHEBI:29105"/>
    </cofactor>
</comment>
<evidence type="ECO:0000313" key="10">
    <source>
        <dbReference type="EMBL" id="GAG57679.1"/>
    </source>
</evidence>
<name>X0YN04_9ZZZZ</name>
<dbReference type="GO" id="GO:0043171">
    <property type="term" value="P:peptide catabolic process"/>
    <property type="evidence" value="ECO:0007669"/>
    <property type="project" value="TreeGrafter"/>
</dbReference>
<dbReference type="Pfam" id="PF01433">
    <property type="entry name" value="Peptidase_M1"/>
    <property type="match status" value="1"/>
</dbReference>
<dbReference type="GO" id="GO:0008270">
    <property type="term" value="F:zinc ion binding"/>
    <property type="evidence" value="ECO:0007669"/>
    <property type="project" value="InterPro"/>
</dbReference>
<reference evidence="10" key="1">
    <citation type="journal article" date="2014" name="Front. Microbiol.">
        <title>High frequency of phylogenetically diverse reductive dehalogenase-homologous genes in deep subseafloor sedimentary metagenomes.</title>
        <authorList>
            <person name="Kawai M."/>
            <person name="Futagami T."/>
            <person name="Toyoda A."/>
            <person name="Takaki Y."/>
            <person name="Nishi S."/>
            <person name="Hori S."/>
            <person name="Arai W."/>
            <person name="Tsubouchi T."/>
            <person name="Morono Y."/>
            <person name="Uchiyama I."/>
            <person name="Ito T."/>
            <person name="Fujiyama A."/>
            <person name="Inagaki F."/>
            <person name="Takami H."/>
        </authorList>
    </citation>
    <scope>NUCLEOTIDE SEQUENCE</scope>
    <source>
        <strain evidence="10">Expedition CK06-06</strain>
    </source>
</reference>
<dbReference type="GO" id="GO:0006508">
    <property type="term" value="P:proteolysis"/>
    <property type="evidence" value="ECO:0007669"/>
    <property type="project" value="UniProtKB-KW"/>
</dbReference>
<evidence type="ECO:0000256" key="7">
    <source>
        <dbReference type="ARBA" id="ARBA00022833"/>
    </source>
</evidence>
<feature type="non-terminal residue" evidence="10">
    <location>
        <position position="212"/>
    </location>
</feature>
<evidence type="ECO:0000256" key="6">
    <source>
        <dbReference type="ARBA" id="ARBA00022801"/>
    </source>
</evidence>
<keyword evidence="4" id="KW-0645">Protease</keyword>
<dbReference type="PANTHER" id="PTHR11533">
    <property type="entry name" value="PROTEASE M1 ZINC METALLOPROTEASE"/>
    <property type="match status" value="1"/>
</dbReference>
<evidence type="ECO:0000256" key="1">
    <source>
        <dbReference type="ARBA" id="ARBA00001947"/>
    </source>
</evidence>
<dbReference type="GO" id="GO:0005615">
    <property type="term" value="C:extracellular space"/>
    <property type="evidence" value="ECO:0007669"/>
    <property type="project" value="TreeGrafter"/>
</dbReference>
<keyword evidence="7" id="KW-0862">Zinc</keyword>
<feature type="domain" description="Peptidase M1 membrane alanine aminopeptidase" evidence="9">
    <location>
        <begin position="35"/>
        <end position="208"/>
    </location>
</feature>
<proteinExistence type="inferred from homology"/>
<dbReference type="InterPro" id="IPR050344">
    <property type="entry name" value="Peptidase_M1_aminopeptidases"/>
</dbReference>
<dbReference type="GO" id="GO:0016020">
    <property type="term" value="C:membrane"/>
    <property type="evidence" value="ECO:0007669"/>
    <property type="project" value="TreeGrafter"/>
</dbReference>
<evidence type="ECO:0000256" key="3">
    <source>
        <dbReference type="ARBA" id="ARBA00022438"/>
    </source>
</evidence>
<dbReference type="GO" id="GO:0005737">
    <property type="term" value="C:cytoplasm"/>
    <property type="evidence" value="ECO:0007669"/>
    <property type="project" value="TreeGrafter"/>
</dbReference>
<evidence type="ECO:0000256" key="8">
    <source>
        <dbReference type="ARBA" id="ARBA00023049"/>
    </source>
</evidence>
<gene>
    <name evidence="10" type="ORF">S01H4_09617</name>
</gene>
<dbReference type="GO" id="GO:0070006">
    <property type="term" value="F:metalloaminopeptidase activity"/>
    <property type="evidence" value="ECO:0007669"/>
    <property type="project" value="TreeGrafter"/>
</dbReference>
<sequence length="212" mass="24912">MLAIGPFEVIEDSLGSLPVNYWVYKKDVEDAKWIFKNTPKMIDFFSRLFGYKYPWAKYDQVTTPRQGGGAEATSATVLGEQVIHDRRAEQDFSWEKTIAHETAHQWWGDLITLRTWAHTWLNESFGTYSDYLYTRHLRGEAEGAVDLLRKKNQYLREAHNKYMRPIVFKRYDRPQDNFDSHTYPKGAVVLHMLRFIMGDSPFSERLAIFCIS</sequence>
<organism evidence="10">
    <name type="scientific">marine sediment metagenome</name>
    <dbReference type="NCBI Taxonomy" id="412755"/>
    <lineage>
        <taxon>unclassified sequences</taxon>
        <taxon>metagenomes</taxon>
        <taxon>ecological metagenomes</taxon>
    </lineage>
</organism>
<keyword evidence="3" id="KW-0031">Aminopeptidase</keyword>
<evidence type="ECO:0000256" key="5">
    <source>
        <dbReference type="ARBA" id="ARBA00022723"/>
    </source>
</evidence>
<dbReference type="AlphaFoldDB" id="X0YN04"/>
<dbReference type="Gene3D" id="1.10.390.10">
    <property type="entry name" value="Neutral Protease Domain 2"/>
    <property type="match status" value="1"/>
</dbReference>
<dbReference type="GO" id="GO:0042277">
    <property type="term" value="F:peptide binding"/>
    <property type="evidence" value="ECO:0007669"/>
    <property type="project" value="TreeGrafter"/>
</dbReference>
<evidence type="ECO:0000256" key="4">
    <source>
        <dbReference type="ARBA" id="ARBA00022670"/>
    </source>
</evidence>
<comment type="caution">
    <text evidence="10">The sequence shown here is derived from an EMBL/GenBank/DDBJ whole genome shotgun (WGS) entry which is preliminary data.</text>
</comment>
<dbReference type="InterPro" id="IPR014782">
    <property type="entry name" value="Peptidase_M1_dom"/>
</dbReference>
<keyword evidence="6" id="KW-0378">Hydrolase</keyword>
<comment type="similarity">
    <text evidence="2">Belongs to the peptidase M1 family.</text>
</comment>
<keyword evidence="8" id="KW-0482">Metalloprotease</keyword>
<evidence type="ECO:0000256" key="2">
    <source>
        <dbReference type="ARBA" id="ARBA00010136"/>
    </source>
</evidence>
<keyword evidence="5" id="KW-0479">Metal-binding</keyword>
<dbReference type="SUPFAM" id="SSF55486">
    <property type="entry name" value="Metalloproteases ('zincins'), catalytic domain"/>
    <property type="match status" value="1"/>
</dbReference>
<evidence type="ECO:0000259" key="9">
    <source>
        <dbReference type="Pfam" id="PF01433"/>
    </source>
</evidence>
<accession>X0YN04</accession>
<dbReference type="PRINTS" id="PR00756">
    <property type="entry name" value="ALADIPTASE"/>
</dbReference>
<dbReference type="EMBL" id="BART01003512">
    <property type="protein sequence ID" value="GAG57679.1"/>
    <property type="molecule type" value="Genomic_DNA"/>
</dbReference>
<protein>
    <recommendedName>
        <fullName evidence="9">Peptidase M1 membrane alanine aminopeptidase domain-containing protein</fullName>
    </recommendedName>
</protein>